<sequence length="281" mass="30429">MSVHSHRARAIAAKNISSKSSAHISEILGIAPTASTSGQDPIGETSEGKLTSTSDAEGLEISNITTSTKSLADYFSEKLNARSQAPKLTDSATPSSSSSDEGGNNFYDAPRVGLGSSRLRIEVHSEARVEEETQRVGLSKFSSLLSSSFLAATSSYMALSTEKEEKVEGTGVTEVQSESIDEDGTKKLDEIKKKKASKKSDGPQTDNGDHQERSKKDLKGKRKSKGSVTNEEEDAKRKAERKKEKKMRREAEESQLAANVEGQEADQSLRTKGKKSRKKET</sequence>
<dbReference type="EMBL" id="KN831772">
    <property type="protein sequence ID" value="KIM45192.1"/>
    <property type="molecule type" value="Genomic_DNA"/>
</dbReference>
<name>A0A0C2YW43_HEBCY</name>
<gene>
    <name evidence="2" type="ORF">M413DRAFT_333879</name>
</gene>
<dbReference type="STRING" id="686832.A0A0C2YW43"/>
<keyword evidence="3" id="KW-1185">Reference proteome</keyword>
<organism evidence="2 3">
    <name type="scientific">Hebeloma cylindrosporum</name>
    <dbReference type="NCBI Taxonomy" id="76867"/>
    <lineage>
        <taxon>Eukaryota</taxon>
        <taxon>Fungi</taxon>
        <taxon>Dikarya</taxon>
        <taxon>Basidiomycota</taxon>
        <taxon>Agaricomycotina</taxon>
        <taxon>Agaricomycetes</taxon>
        <taxon>Agaricomycetidae</taxon>
        <taxon>Agaricales</taxon>
        <taxon>Agaricineae</taxon>
        <taxon>Hymenogastraceae</taxon>
        <taxon>Hebeloma</taxon>
    </lineage>
</organism>
<feature type="compositionally biased region" description="Basic residues" evidence="1">
    <location>
        <begin position="271"/>
        <end position="281"/>
    </location>
</feature>
<accession>A0A0C2YW43</accession>
<reference evidence="3" key="2">
    <citation type="submission" date="2015-01" db="EMBL/GenBank/DDBJ databases">
        <title>Evolutionary Origins and Diversification of the Mycorrhizal Mutualists.</title>
        <authorList>
            <consortium name="DOE Joint Genome Institute"/>
            <consortium name="Mycorrhizal Genomics Consortium"/>
            <person name="Kohler A."/>
            <person name="Kuo A."/>
            <person name="Nagy L.G."/>
            <person name="Floudas D."/>
            <person name="Copeland A."/>
            <person name="Barry K.W."/>
            <person name="Cichocki N."/>
            <person name="Veneault-Fourrey C."/>
            <person name="LaButti K."/>
            <person name="Lindquist E.A."/>
            <person name="Lipzen A."/>
            <person name="Lundell T."/>
            <person name="Morin E."/>
            <person name="Murat C."/>
            <person name="Riley R."/>
            <person name="Ohm R."/>
            <person name="Sun H."/>
            <person name="Tunlid A."/>
            <person name="Henrissat B."/>
            <person name="Grigoriev I.V."/>
            <person name="Hibbett D.S."/>
            <person name="Martin F."/>
        </authorList>
    </citation>
    <scope>NUCLEOTIDE SEQUENCE [LARGE SCALE GENOMIC DNA]</scope>
    <source>
        <strain evidence="3">h7</strain>
    </source>
</reference>
<feature type="compositionally biased region" description="Basic and acidic residues" evidence="1">
    <location>
        <begin position="183"/>
        <end position="192"/>
    </location>
</feature>
<feature type="region of interest" description="Disordered" evidence="1">
    <location>
        <begin position="82"/>
        <end position="111"/>
    </location>
</feature>
<evidence type="ECO:0000313" key="2">
    <source>
        <dbReference type="EMBL" id="KIM45192.1"/>
    </source>
</evidence>
<evidence type="ECO:0000256" key="1">
    <source>
        <dbReference type="SAM" id="MobiDB-lite"/>
    </source>
</evidence>
<evidence type="ECO:0000313" key="3">
    <source>
        <dbReference type="Proteomes" id="UP000053424"/>
    </source>
</evidence>
<feature type="region of interest" description="Disordered" evidence="1">
    <location>
        <begin position="160"/>
        <end position="281"/>
    </location>
</feature>
<dbReference type="HOGENOM" id="CLU_990641_0_0_1"/>
<protein>
    <submittedName>
        <fullName evidence="2">Uncharacterized protein</fullName>
    </submittedName>
</protein>
<dbReference type="Proteomes" id="UP000053424">
    <property type="component" value="Unassembled WGS sequence"/>
</dbReference>
<reference evidence="2 3" key="1">
    <citation type="submission" date="2014-04" db="EMBL/GenBank/DDBJ databases">
        <authorList>
            <consortium name="DOE Joint Genome Institute"/>
            <person name="Kuo A."/>
            <person name="Gay G."/>
            <person name="Dore J."/>
            <person name="Kohler A."/>
            <person name="Nagy L.G."/>
            <person name="Floudas D."/>
            <person name="Copeland A."/>
            <person name="Barry K.W."/>
            <person name="Cichocki N."/>
            <person name="Veneault-Fourrey C."/>
            <person name="LaButti K."/>
            <person name="Lindquist E.A."/>
            <person name="Lipzen A."/>
            <person name="Lundell T."/>
            <person name="Morin E."/>
            <person name="Murat C."/>
            <person name="Sun H."/>
            <person name="Tunlid A."/>
            <person name="Henrissat B."/>
            <person name="Grigoriev I.V."/>
            <person name="Hibbett D.S."/>
            <person name="Martin F."/>
            <person name="Nordberg H.P."/>
            <person name="Cantor M.N."/>
            <person name="Hua S.X."/>
        </authorList>
    </citation>
    <scope>NUCLEOTIDE SEQUENCE [LARGE SCALE GENOMIC DNA]</scope>
    <source>
        <strain evidence="3">h7</strain>
    </source>
</reference>
<feature type="region of interest" description="Disordered" evidence="1">
    <location>
        <begin position="31"/>
        <end position="62"/>
    </location>
</feature>
<dbReference type="AlphaFoldDB" id="A0A0C2YW43"/>
<feature type="compositionally biased region" description="Basic and acidic residues" evidence="1">
    <location>
        <begin position="207"/>
        <end position="217"/>
    </location>
</feature>
<proteinExistence type="predicted"/>